<proteinExistence type="inferred from homology"/>
<evidence type="ECO:0000256" key="5">
    <source>
        <dbReference type="ARBA" id="ARBA00023125"/>
    </source>
</evidence>
<comment type="pathway">
    <text evidence="7">Amino-acid biosynthesis; L-arginine biosynthesis [regulation].</text>
</comment>
<keyword evidence="5 7" id="KW-0238">DNA-binding</keyword>
<dbReference type="OrthoDB" id="9807089at2"/>
<gene>
    <name evidence="7" type="primary">argR</name>
    <name evidence="10" type="ORF">FD35_GL000450</name>
</gene>
<keyword evidence="7" id="KW-0028">Amino-acid biosynthesis</keyword>
<dbReference type="GO" id="GO:0034618">
    <property type="term" value="F:arginine binding"/>
    <property type="evidence" value="ECO:0007669"/>
    <property type="project" value="InterPro"/>
</dbReference>
<reference evidence="10 11" key="1">
    <citation type="journal article" date="2015" name="Genome Announc.">
        <title>Expanding the biotechnology potential of lactobacilli through comparative genomics of 213 strains and associated genera.</title>
        <authorList>
            <person name="Sun Z."/>
            <person name="Harris H.M."/>
            <person name="McCann A."/>
            <person name="Guo C."/>
            <person name="Argimon S."/>
            <person name="Zhang W."/>
            <person name="Yang X."/>
            <person name="Jeffery I.B."/>
            <person name="Cooney J.C."/>
            <person name="Kagawa T.F."/>
            <person name="Liu W."/>
            <person name="Song Y."/>
            <person name="Salvetti E."/>
            <person name="Wrobel A."/>
            <person name="Rasinkangas P."/>
            <person name="Parkhill J."/>
            <person name="Rea M.C."/>
            <person name="O'Sullivan O."/>
            <person name="Ritari J."/>
            <person name="Douillard F.P."/>
            <person name="Paul Ross R."/>
            <person name="Yang R."/>
            <person name="Briner A.E."/>
            <person name="Felis G.E."/>
            <person name="de Vos W.M."/>
            <person name="Barrangou R."/>
            <person name="Klaenhammer T.R."/>
            <person name="Caufield P.W."/>
            <person name="Cui Y."/>
            <person name="Zhang H."/>
            <person name="O'Toole P.W."/>
        </authorList>
    </citation>
    <scope>NUCLEOTIDE SEQUENCE [LARGE SCALE GENOMIC DNA]</scope>
    <source>
        <strain evidence="10 11">DSM 15814</strain>
    </source>
</reference>
<evidence type="ECO:0000259" key="8">
    <source>
        <dbReference type="Pfam" id="PF01316"/>
    </source>
</evidence>
<name>A0A0R1RMC7_9LACO</name>
<dbReference type="InterPro" id="IPR020900">
    <property type="entry name" value="Arg_repress_DNA-bd"/>
</dbReference>
<keyword evidence="11" id="KW-1185">Reference proteome</keyword>
<dbReference type="Proteomes" id="UP000051999">
    <property type="component" value="Unassembled WGS sequence"/>
</dbReference>
<keyword evidence="4 7" id="KW-0805">Transcription regulation</keyword>
<dbReference type="GO" id="GO:0003700">
    <property type="term" value="F:DNA-binding transcription factor activity"/>
    <property type="evidence" value="ECO:0007669"/>
    <property type="project" value="UniProtKB-UniRule"/>
</dbReference>
<dbReference type="PANTHER" id="PTHR34471:SF1">
    <property type="entry name" value="ARGININE REPRESSOR"/>
    <property type="match status" value="1"/>
</dbReference>
<dbReference type="Gene3D" id="1.10.10.10">
    <property type="entry name" value="Winged helix-like DNA-binding domain superfamily/Winged helix DNA-binding domain"/>
    <property type="match status" value="1"/>
</dbReference>
<evidence type="ECO:0000256" key="4">
    <source>
        <dbReference type="ARBA" id="ARBA00023015"/>
    </source>
</evidence>
<keyword evidence="7" id="KW-0678">Repressor</keyword>
<protein>
    <recommendedName>
        <fullName evidence="7">Arginine repressor</fullName>
    </recommendedName>
</protein>
<dbReference type="AlphaFoldDB" id="A0A0R1RMC7"/>
<dbReference type="eggNOG" id="COG1438">
    <property type="taxonomic scope" value="Bacteria"/>
</dbReference>
<evidence type="ECO:0000313" key="11">
    <source>
        <dbReference type="Proteomes" id="UP000051999"/>
    </source>
</evidence>
<dbReference type="GO" id="GO:0003677">
    <property type="term" value="F:DNA binding"/>
    <property type="evidence" value="ECO:0007669"/>
    <property type="project" value="UniProtKB-KW"/>
</dbReference>
<dbReference type="InterPro" id="IPR036251">
    <property type="entry name" value="Arg_repress_C_sf"/>
</dbReference>
<dbReference type="PANTHER" id="PTHR34471">
    <property type="entry name" value="ARGININE REPRESSOR"/>
    <property type="match status" value="1"/>
</dbReference>
<comment type="similarity">
    <text evidence="2 7">Belongs to the ArgR family.</text>
</comment>
<dbReference type="STRING" id="1114972.FD35_GL000450"/>
<dbReference type="HAMAP" id="MF_00173">
    <property type="entry name" value="Arg_repressor"/>
    <property type="match status" value="1"/>
</dbReference>
<keyword evidence="6 7" id="KW-0804">Transcription</keyword>
<dbReference type="UniPathway" id="UPA00068"/>
<dbReference type="InterPro" id="IPR036388">
    <property type="entry name" value="WH-like_DNA-bd_sf"/>
</dbReference>
<keyword evidence="3 7" id="KW-0963">Cytoplasm</keyword>
<accession>A0A0R1RMC7</accession>
<comment type="function">
    <text evidence="7">Regulates arginine biosynthesis genes.</text>
</comment>
<evidence type="ECO:0000313" key="10">
    <source>
        <dbReference type="EMBL" id="KRL57433.1"/>
    </source>
</evidence>
<dbReference type="InterPro" id="IPR001669">
    <property type="entry name" value="Arg_repress"/>
</dbReference>
<sequence length="150" mass="16571">MQKQQRQAAIVKLIESANITNQDALQKALVAQNVHVTLATLSRDLKELHIVKEPNAEGHAVYRALKTTNGVSNDRFEQRFGEVVIDFTQVEFMNVVKTTPSDGNALAALIDDMDDDAITGTLAGHDTILVISPNREAAGRLHNRWAAYQH</sequence>
<dbReference type="SUPFAM" id="SSF46785">
    <property type="entry name" value="Winged helix' DNA-binding domain"/>
    <property type="match status" value="1"/>
</dbReference>
<dbReference type="InterPro" id="IPR036390">
    <property type="entry name" value="WH_DNA-bd_sf"/>
</dbReference>
<dbReference type="GO" id="GO:0006526">
    <property type="term" value="P:L-arginine biosynthetic process"/>
    <property type="evidence" value="ECO:0007669"/>
    <property type="project" value="UniProtKB-UniPathway"/>
</dbReference>
<dbReference type="GO" id="GO:0005737">
    <property type="term" value="C:cytoplasm"/>
    <property type="evidence" value="ECO:0007669"/>
    <property type="project" value="UniProtKB-SubCell"/>
</dbReference>
<dbReference type="GO" id="GO:0051259">
    <property type="term" value="P:protein complex oligomerization"/>
    <property type="evidence" value="ECO:0007669"/>
    <property type="project" value="InterPro"/>
</dbReference>
<evidence type="ECO:0000256" key="2">
    <source>
        <dbReference type="ARBA" id="ARBA00008316"/>
    </source>
</evidence>
<dbReference type="SUPFAM" id="SSF55252">
    <property type="entry name" value="C-terminal domain of arginine repressor"/>
    <property type="match status" value="1"/>
</dbReference>
<evidence type="ECO:0000256" key="6">
    <source>
        <dbReference type="ARBA" id="ARBA00023163"/>
    </source>
</evidence>
<feature type="domain" description="Arginine repressor C-terminal" evidence="9">
    <location>
        <begin position="81"/>
        <end position="144"/>
    </location>
</feature>
<keyword evidence="7" id="KW-0055">Arginine biosynthesis</keyword>
<dbReference type="PRINTS" id="PR01467">
    <property type="entry name" value="ARGREPRESSOR"/>
</dbReference>
<evidence type="ECO:0000256" key="7">
    <source>
        <dbReference type="HAMAP-Rule" id="MF_00173"/>
    </source>
</evidence>
<comment type="caution">
    <text evidence="10">The sequence shown here is derived from an EMBL/GenBank/DDBJ whole genome shotgun (WGS) entry which is preliminary data.</text>
</comment>
<dbReference type="RefSeq" id="WP_017261665.1">
    <property type="nucleotide sequence ID" value="NZ_AUAW01000001.1"/>
</dbReference>
<feature type="domain" description="Arginine repressor DNA-binding" evidence="8">
    <location>
        <begin position="1"/>
        <end position="65"/>
    </location>
</feature>
<comment type="subcellular location">
    <subcellularLocation>
        <location evidence="1 7">Cytoplasm</location>
    </subcellularLocation>
</comment>
<dbReference type="Pfam" id="PF02863">
    <property type="entry name" value="Arg_repressor_C"/>
    <property type="match status" value="1"/>
</dbReference>
<dbReference type="GO" id="GO:1900079">
    <property type="term" value="P:regulation of arginine biosynthetic process"/>
    <property type="evidence" value="ECO:0007669"/>
    <property type="project" value="UniProtKB-UniRule"/>
</dbReference>
<evidence type="ECO:0000256" key="3">
    <source>
        <dbReference type="ARBA" id="ARBA00022490"/>
    </source>
</evidence>
<dbReference type="PATRIC" id="fig|1114972.6.peg.450"/>
<evidence type="ECO:0000256" key="1">
    <source>
        <dbReference type="ARBA" id="ARBA00004496"/>
    </source>
</evidence>
<dbReference type="Gene3D" id="3.30.1360.40">
    <property type="match status" value="1"/>
</dbReference>
<dbReference type="Pfam" id="PF01316">
    <property type="entry name" value="Arg_repressor"/>
    <property type="match status" value="1"/>
</dbReference>
<organism evidence="10 11">
    <name type="scientific">Furfurilactobacillus rossiae DSM 15814</name>
    <dbReference type="NCBI Taxonomy" id="1114972"/>
    <lineage>
        <taxon>Bacteria</taxon>
        <taxon>Bacillati</taxon>
        <taxon>Bacillota</taxon>
        <taxon>Bacilli</taxon>
        <taxon>Lactobacillales</taxon>
        <taxon>Lactobacillaceae</taxon>
        <taxon>Furfurilactobacillus</taxon>
    </lineage>
</organism>
<dbReference type="InterPro" id="IPR020899">
    <property type="entry name" value="Arg_repress_C"/>
</dbReference>
<evidence type="ECO:0000259" key="9">
    <source>
        <dbReference type="Pfam" id="PF02863"/>
    </source>
</evidence>
<dbReference type="EMBL" id="AZFF01000001">
    <property type="protein sequence ID" value="KRL57433.1"/>
    <property type="molecule type" value="Genomic_DNA"/>
</dbReference>